<dbReference type="Pfam" id="PF07715">
    <property type="entry name" value="Plug"/>
    <property type="match status" value="1"/>
</dbReference>
<sequence length="833" mass="95268">MKESVICFKFLLIVLLSLLPTAKVKAAPSGEPLISLEVANASLQKLLPLLEEQAGVTFTYESSLLKNMPQINISFYRTPFSECMRKLCVLLSISYKQEGHFIILKRTNIHEVSTNGLQFDSIQHLQEVVISATSLQKNLLLNPQMGQARFGYENIKSTPVLFGEADIIKIIQTLPGVSPGIAGFADMYVRGGNNDENLYLLEGNPLYQVNHAAGLFSGFNVEAIESTDFYKSAFPARYGGRLSSVVDIRTKDGNLREHHGNIMLGLTSGSFNLEGPLIKDKTSFNLNLRRTWFDILSAPALAIMNATKQDGADKTIARYAFTDLNLKLTHHFNSHSHAFAGIYFGRDYLKGGSKSTDENDKEEDISRLRWGNVMGFAGWSHSFNSRFYSNINVAYTHYASKLQRNLKEQNDEKQTYYQTSSLNGIDDISLRTDFNYLPTTNQHIRFGSQYIYHRFRPEYSSVRSSSDATLNRDNRNQQLHAHELGIYAEDEWKLNNAIRLNTGLRFSLYKINNKTYTNLEPRISTAFHVAPQWSIKASYARMNQYVHQISESYINLPTDTWMPVNNKFKPLCSDQLSAGVYYTPNKNYAFSAEGYYKWLNHILDYKDGYNYLSSFAEWENKFTAGKGNTYGIELFARKETGKITGYIGYALSWNNRQFDEINHGKSFPAKFDNRHKLNIVANWQINKKVELNASWTYMTGNRVTVSFENQQILGQVQSPQTGNIYPGQPLLPHFHPDEGVGYYTTRNNFRLPAYHRLDLGINIYRSLKKGRTGIWNISIYNAYCYMAPVGIYKRFWTQNPMGSGYYPENKSDCYFETLRLIPIIPSVSYTYKF</sequence>
<keyword evidence="7 10" id="KW-0472">Membrane</keyword>
<comment type="subcellular location">
    <subcellularLocation>
        <location evidence="1 10">Cell outer membrane</location>
        <topology evidence="1 10">Multi-pass membrane protein</topology>
    </subcellularLocation>
</comment>
<comment type="similarity">
    <text evidence="10 11">Belongs to the TonB-dependent receptor family.</text>
</comment>
<evidence type="ECO:0000256" key="9">
    <source>
        <dbReference type="ARBA" id="ARBA00023237"/>
    </source>
</evidence>
<dbReference type="InterPro" id="IPR012910">
    <property type="entry name" value="Plug_dom"/>
</dbReference>
<keyword evidence="3 10" id="KW-1134">Transmembrane beta strand</keyword>
<organism evidence="15 16">
    <name type="scientific">Bacteroides salyersiae</name>
    <dbReference type="NCBI Taxonomy" id="291644"/>
    <lineage>
        <taxon>Bacteria</taxon>
        <taxon>Pseudomonadati</taxon>
        <taxon>Bacteroidota</taxon>
        <taxon>Bacteroidia</taxon>
        <taxon>Bacteroidales</taxon>
        <taxon>Bacteroidaceae</taxon>
        <taxon>Bacteroides</taxon>
    </lineage>
</organism>
<dbReference type="RefSeq" id="WP_130058038.1">
    <property type="nucleotide sequence ID" value="NZ_JADNPJ010000023.1"/>
</dbReference>
<dbReference type="PANTHER" id="PTHR30069:SF29">
    <property type="entry name" value="HEMOGLOBIN AND HEMOGLOBIN-HAPTOGLOBIN-BINDING PROTEIN 1-RELATED"/>
    <property type="match status" value="1"/>
</dbReference>
<evidence type="ECO:0000259" key="13">
    <source>
        <dbReference type="Pfam" id="PF00593"/>
    </source>
</evidence>
<evidence type="ECO:0000256" key="8">
    <source>
        <dbReference type="ARBA" id="ARBA00023170"/>
    </source>
</evidence>
<reference evidence="15 16" key="1">
    <citation type="journal article" date="2019" name="Nat. Med.">
        <title>A library of human gut bacterial isolates paired with longitudinal multiomics data enables mechanistic microbiome research.</title>
        <authorList>
            <person name="Poyet M."/>
            <person name="Groussin M."/>
            <person name="Gibbons S.M."/>
            <person name="Avila-Pacheco J."/>
            <person name="Jiang X."/>
            <person name="Kearney S.M."/>
            <person name="Perrotta A.R."/>
            <person name="Berdy B."/>
            <person name="Zhao S."/>
            <person name="Lieberman T.D."/>
            <person name="Swanson P.K."/>
            <person name="Smith M."/>
            <person name="Roesemann S."/>
            <person name="Alexander J.E."/>
            <person name="Rich S.A."/>
            <person name="Livny J."/>
            <person name="Vlamakis H."/>
            <person name="Clish C."/>
            <person name="Bullock K."/>
            <person name="Deik A."/>
            <person name="Scott J."/>
            <person name="Pierce K.A."/>
            <person name="Xavier R.J."/>
            <person name="Alm E.J."/>
        </authorList>
    </citation>
    <scope>NUCLEOTIDE SEQUENCE [LARGE SCALE GENOMIC DNA]</scope>
    <source>
        <strain evidence="15 16">BIOML-A10</strain>
    </source>
</reference>
<protein>
    <submittedName>
        <fullName evidence="15">TonB-dependent receptor plug domain-containing protein</fullName>
    </submittedName>
</protein>
<name>A0A7J4XNL6_9BACE</name>
<dbReference type="Gene3D" id="2.170.130.10">
    <property type="entry name" value="TonB-dependent receptor, plug domain"/>
    <property type="match status" value="1"/>
</dbReference>
<dbReference type="PROSITE" id="PS52016">
    <property type="entry name" value="TONB_DEPENDENT_REC_3"/>
    <property type="match status" value="1"/>
</dbReference>
<feature type="domain" description="TonB-dependent receptor plug" evidence="14">
    <location>
        <begin position="165"/>
        <end position="241"/>
    </location>
</feature>
<evidence type="ECO:0000256" key="2">
    <source>
        <dbReference type="ARBA" id="ARBA00022448"/>
    </source>
</evidence>
<dbReference type="Proteomes" id="UP000422221">
    <property type="component" value="Unassembled WGS sequence"/>
</dbReference>
<dbReference type="Gene3D" id="2.40.170.20">
    <property type="entry name" value="TonB-dependent receptor, beta-barrel domain"/>
    <property type="match status" value="1"/>
</dbReference>
<evidence type="ECO:0000256" key="10">
    <source>
        <dbReference type="PROSITE-ProRule" id="PRU01360"/>
    </source>
</evidence>
<dbReference type="Pfam" id="PF00593">
    <property type="entry name" value="TonB_dep_Rec_b-barrel"/>
    <property type="match status" value="1"/>
</dbReference>
<dbReference type="GO" id="GO:0015344">
    <property type="term" value="F:siderophore uptake transmembrane transporter activity"/>
    <property type="evidence" value="ECO:0007669"/>
    <property type="project" value="TreeGrafter"/>
</dbReference>
<evidence type="ECO:0000256" key="4">
    <source>
        <dbReference type="ARBA" id="ARBA00022692"/>
    </source>
</evidence>
<feature type="domain" description="TonB-dependent receptor-like beta-barrel" evidence="13">
    <location>
        <begin position="342"/>
        <end position="762"/>
    </location>
</feature>
<evidence type="ECO:0000256" key="11">
    <source>
        <dbReference type="RuleBase" id="RU003357"/>
    </source>
</evidence>
<dbReference type="InterPro" id="IPR000531">
    <property type="entry name" value="Beta-barrel_TonB"/>
</dbReference>
<evidence type="ECO:0000256" key="6">
    <source>
        <dbReference type="ARBA" id="ARBA00023077"/>
    </source>
</evidence>
<evidence type="ECO:0000256" key="3">
    <source>
        <dbReference type="ARBA" id="ARBA00022452"/>
    </source>
</evidence>
<evidence type="ECO:0000259" key="14">
    <source>
        <dbReference type="Pfam" id="PF07715"/>
    </source>
</evidence>
<gene>
    <name evidence="15" type="ORF">F3F73_00045</name>
</gene>
<dbReference type="GO" id="GO:0009279">
    <property type="term" value="C:cell outer membrane"/>
    <property type="evidence" value="ECO:0007669"/>
    <property type="project" value="UniProtKB-SubCell"/>
</dbReference>
<dbReference type="EMBL" id="VWMK01000001">
    <property type="protein sequence ID" value="KAA3770384.1"/>
    <property type="molecule type" value="Genomic_DNA"/>
</dbReference>
<evidence type="ECO:0000256" key="12">
    <source>
        <dbReference type="SAM" id="SignalP"/>
    </source>
</evidence>
<dbReference type="InterPro" id="IPR039426">
    <property type="entry name" value="TonB-dep_rcpt-like"/>
</dbReference>
<dbReference type="InterPro" id="IPR037066">
    <property type="entry name" value="Plug_dom_sf"/>
</dbReference>
<dbReference type="SUPFAM" id="SSF56935">
    <property type="entry name" value="Porins"/>
    <property type="match status" value="1"/>
</dbReference>
<comment type="caution">
    <text evidence="15">The sequence shown here is derived from an EMBL/GenBank/DDBJ whole genome shotgun (WGS) entry which is preliminary data.</text>
</comment>
<accession>A0A7J4XNL6</accession>
<feature type="chain" id="PRO_5029532917" evidence="12">
    <location>
        <begin position="27"/>
        <end position="833"/>
    </location>
</feature>
<keyword evidence="6 11" id="KW-0798">TonB box</keyword>
<proteinExistence type="inferred from homology"/>
<keyword evidence="2 10" id="KW-0813">Transport</keyword>
<evidence type="ECO:0000256" key="7">
    <source>
        <dbReference type="ARBA" id="ARBA00023136"/>
    </source>
</evidence>
<dbReference type="PANTHER" id="PTHR30069">
    <property type="entry name" value="TONB-DEPENDENT OUTER MEMBRANE RECEPTOR"/>
    <property type="match status" value="1"/>
</dbReference>
<keyword evidence="8 15" id="KW-0675">Receptor</keyword>
<evidence type="ECO:0000256" key="5">
    <source>
        <dbReference type="ARBA" id="ARBA00022729"/>
    </source>
</evidence>
<keyword evidence="4 10" id="KW-0812">Transmembrane</keyword>
<evidence type="ECO:0000313" key="16">
    <source>
        <dbReference type="Proteomes" id="UP000422221"/>
    </source>
</evidence>
<dbReference type="AlphaFoldDB" id="A0A7J4XNL6"/>
<keyword evidence="9 10" id="KW-0998">Cell outer membrane</keyword>
<keyword evidence="5 12" id="KW-0732">Signal</keyword>
<feature type="signal peptide" evidence="12">
    <location>
        <begin position="1"/>
        <end position="26"/>
    </location>
</feature>
<dbReference type="InterPro" id="IPR036942">
    <property type="entry name" value="Beta-barrel_TonB_sf"/>
</dbReference>
<dbReference type="GO" id="GO:0044718">
    <property type="term" value="P:siderophore transmembrane transport"/>
    <property type="evidence" value="ECO:0007669"/>
    <property type="project" value="TreeGrafter"/>
</dbReference>
<evidence type="ECO:0000256" key="1">
    <source>
        <dbReference type="ARBA" id="ARBA00004571"/>
    </source>
</evidence>
<evidence type="ECO:0000313" key="15">
    <source>
        <dbReference type="EMBL" id="KAA3770384.1"/>
    </source>
</evidence>